<evidence type="ECO:0000259" key="1">
    <source>
        <dbReference type="PROSITE" id="PS51186"/>
    </source>
</evidence>
<feature type="domain" description="N-acetyltransferase" evidence="1">
    <location>
        <begin position="5"/>
        <end position="159"/>
    </location>
</feature>
<comment type="caution">
    <text evidence="2">The sequence shown here is derived from an EMBL/GenBank/DDBJ whole genome shotgun (WGS) entry which is preliminary data.</text>
</comment>
<proteinExistence type="predicted"/>
<dbReference type="AlphaFoldDB" id="A0A840D384"/>
<evidence type="ECO:0000313" key="3">
    <source>
        <dbReference type="Proteomes" id="UP000560658"/>
    </source>
</evidence>
<dbReference type="EMBL" id="JACIER010000002">
    <property type="protein sequence ID" value="MBB4042753.1"/>
    <property type="molecule type" value="Genomic_DNA"/>
</dbReference>
<dbReference type="InterPro" id="IPR000182">
    <property type="entry name" value="GNAT_dom"/>
</dbReference>
<dbReference type="InterPro" id="IPR052564">
    <property type="entry name" value="N-acetyltrans/Recomb-assoc"/>
</dbReference>
<dbReference type="Proteomes" id="UP000560658">
    <property type="component" value="Unassembled WGS sequence"/>
</dbReference>
<organism evidence="2 3">
    <name type="scientific">Bacteroides reticulotermitis</name>
    <dbReference type="NCBI Taxonomy" id="1133319"/>
    <lineage>
        <taxon>Bacteria</taxon>
        <taxon>Pseudomonadati</taxon>
        <taxon>Bacteroidota</taxon>
        <taxon>Bacteroidia</taxon>
        <taxon>Bacteroidales</taxon>
        <taxon>Bacteroidaceae</taxon>
        <taxon>Bacteroides</taxon>
    </lineage>
</organism>
<dbReference type="CDD" id="cd04301">
    <property type="entry name" value="NAT_SF"/>
    <property type="match status" value="1"/>
</dbReference>
<dbReference type="Gene3D" id="3.40.630.30">
    <property type="match status" value="1"/>
</dbReference>
<reference evidence="2" key="1">
    <citation type="submission" date="2020-08" db="EMBL/GenBank/DDBJ databases">
        <title>Genomic Encyclopedia of Type Strains, Phase IV (KMG-IV): sequencing the most valuable type-strain genomes for metagenomic binning, comparative biology and taxonomic classification.</title>
        <authorList>
            <person name="Goeker M."/>
        </authorList>
    </citation>
    <scope>NUCLEOTIDE SEQUENCE [LARGE SCALE GENOMIC DNA]</scope>
    <source>
        <strain evidence="2">DSM 105720</strain>
    </source>
</reference>
<accession>A0A840D384</accession>
<dbReference type="PANTHER" id="PTHR43451">
    <property type="entry name" value="ACETYLTRANSFERASE (GNAT) FAMILY PROTEIN"/>
    <property type="match status" value="1"/>
</dbReference>
<dbReference type="SUPFAM" id="SSF55729">
    <property type="entry name" value="Acyl-CoA N-acyltransferases (Nat)"/>
    <property type="match status" value="1"/>
</dbReference>
<dbReference type="Pfam" id="PF13673">
    <property type="entry name" value="Acetyltransf_10"/>
    <property type="match status" value="1"/>
</dbReference>
<protein>
    <submittedName>
        <fullName evidence="2">GNAT superfamily N-acetyltransferase</fullName>
    </submittedName>
</protein>
<sequence>MQKRFNLQPGAIADLPRMQQTFEASVRQMCNRDYTEAQLDAWIGRATPSRWEELLTGDLQFLLAEEEATKALAGFTSINTQGYLHSMFVHPDYQRQGVATLLLNAAEAFARKHDAPSVHSEVSLTAQPFFTAKGYHIIKEQTVNIHPESLQNAVMEKQL</sequence>
<keyword evidence="3" id="KW-1185">Reference proteome</keyword>
<gene>
    <name evidence="2" type="ORF">GGR06_000518</name>
</gene>
<dbReference type="InterPro" id="IPR016181">
    <property type="entry name" value="Acyl_CoA_acyltransferase"/>
</dbReference>
<dbReference type="PROSITE" id="PS51186">
    <property type="entry name" value="GNAT"/>
    <property type="match status" value="1"/>
</dbReference>
<evidence type="ECO:0000313" key="2">
    <source>
        <dbReference type="EMBL" id="MBB4042753.1"/>
    </source>
</evidence>
<dbReference type="GO" id="GO:0016747">
    <property type="term" value="F:acyltransferase activity, transferring groups other than amino-acyl groups"/>
    <property type="evidence" value="ECO:0007669"/>
    <property type="project" value="InterPro"/>
</dbReference>
<dbReference type="PANTHER" id="PTHR43451:SF1">
    <property type="entry name" value="ACETYLTRANSFERASE"/>
    <property type="match status" value="1"/>
</dbReference>
<dbReference type="RefSeq" id="WP_044164275.1">
    <property type="nucleotide sequence ID" value="NZ_JACIER010000002.1"/>
</dbReference>
<name>A0A840D384_9BACE</name>